<dbReference type="PANTHER" id="PTHR43418:SF4">
    <property type="entry name" value="MULTIFUNCTIONAL TRYPTOPHAN BIOSYNTHESIS PROTEIN"/>
    <property type="match status" value="1"/>
</dbReference>
<evidence type="ECO:0000313" key="3">
    <source>
        <dbReference type="EMBL" id="PZQ66026.1"/>
    </source>
</evidence>
<dbReference type="FunFam" id="3.40.50.880:FF:000003">
    <property type="entry name" value="Anthranilate synthase component II"/>
    <property type="match status" value="1"/>
</dbReference>
<feature type="domain" description="Glutamine amidotransferase" evidence="2">
    <location>
        <begin position="4"/>
        <end position="193"/>
    </location>
</feature>
<dbReference type="GO" id="GO:0004049">
    <property type="term" value="F:anthranilate synthase activity"/>
    <property type="evidence" value="ECO:0007669"/>
    <property type="project" value="UniProtKB-EC"/>
</dbReference>
<gene>
    <name evidence="3" type="ORF">DI563_24740</name>
</gene>
<sequence>MKVLMIDNYDSFTFNIVQYLGELGAEVETVRNDELTLEDIGARIDAGVTRLVVSPGPCSPAEAGVSVPAIRAFAGKLPILGVCLGHQSIGAAFGGTIVRAQQLMHGKVSEITTTREGVFAGLPERFTVNRYHSLAIERDSCPKDLALTAWTDDGEIMGVRHTGFAHEVRIEGVQFHPESILTEHGHAMLRNFLQ</sequence>
<dbReference type="Pfam" id="PF00117">
    <property type="entry name" value="GATase"/>
    <property type="match status" value="1"/>
</dbReference>
<reference evidence="3 4" key="1">
    <citation type="submission" date="2017-08" db="EMBL/GenBank/DDBJ databases">
        <title>Infants hospitalized years apart are colonized by the same room-sourced microbial strains.</title>
        <authorList>
            <person name="Brooks B."/>
            <person name="Olm M.R."/>
            <person name="Firek B.A."/>
            <person name="Baker R."/>
            <person name="Thomas B.C."/>
            <person name="Morowitz M.J."/>
            <person name="Banfield J.F."/>
        </authorList>
    </citation>
    <scope>NUCLEOTIDE SEQUENCE [LARGE SCALE GENOMIC DNA]</scope>
    <source>
        <strain evidence="3">S2_005_003_R2_41</strain>
    </source>
</reference>
<protein>
    <submittedName>
        <fullName evidence="3">Anthranilate/aminodeoxychorismate synthase component II</fullName>
        <ecNumber evidence="3">4.1.3.27</ecNumber>
    </submittedName>
</protein>
<dbReference type="InterPro" id="IPR006221">
    <property type="entry name" value="TrpG/PapA_dom"/>
</dbReference>
<dbReference type="PRINTS" id="PR00097">
    <property type="entry name" value="ANTSNTHASEII"/>
</dbReference>
<proteinExistence type="predicted"/>
<dbReference type="InterPro" id="IPR050472">
    <property type="entry name" value="Anth_synth/Amidotransfase"/>
</dbReference>
<dbReference type="InterPro" id="IPR017926">
    <property type="entry name" value="GATASE"/>
</dbReference>
<dbReference type="PRINTS" id="PR00096">
    <property type="entry name" value="GATASE"/>
</dbReference>
<dbReference type="EMBL" id="QFPP01000461">
    <property type="protein sequence ID" value="PZQ66026.1"/>
    <property type="molecule type" value="Genomic_DNA"/>
</dbReference>
<organism evidence="3 4">
    <name type="scientific">Variovorax paradoxus</name>
    <dbReference type="NCBI Taxonomy" id="34073"/>
    <lineage>
        <taxon>Bacteria</taxon>
        <taxon>Pseudomonadati</taxon>
        <taxon>Pseudomonadota</taxon>
        <taxon>Betaproteobacteria</taxon>
        <taxon>Burkholderiales</taxon>
        <taxon>Comamonadaceae</taxon>
        <taxon>Variovorax</taxon>
    </lineage>
</organism>
<dbReference type="SUPFAM" id="SSF52317">
    <property type="entry name" value="Class I glutamine amidotransferase-like"/>
    <property type="match status" value="1"/>
</dbReference>
<dbReference type="Proteomes" id="UP000249135">
    <property type="component" value="Unassembled WGS sequence"/>
</dbReference>
<comment type="caution">
    <text evidence="3">The sequence shown here is derived from an EMBL/GenBank/DDBJ whole genome shotgun (WGS) entry which is preliminary data.</text>
</comment>
<dbReference type="InterPro" id="IPR029062">
    <property type="entry name" value="Class_I_gatase-like"/>
</dbReference>
<dbReference type="PANTHER" id="PTHR43418">
    <property type="entry name" value="MULTIFUNCTIONAL TRYPTOPHAN BIOSYNTHESIS PROTEIN-RELATED"/>
    <property type="match status" value="1"/>
</dbReference>
<dbReference type="CDD" id="cd01743">
    <property type="entry name" value="GATase1_Anthranilate_Synthase"/>
    <property type="match status" value="1"/>
</dbReference>
<keyword evidence="1" id="KW-0315">Glutamine amidotransferase</keyword>
<evidence type="ECO:0000259" key="2">
    <source>
        <dbReference type="Pfam" id="PF00117"/>
    </source>
</evidence>
<dbReference type="PRINTS" id="PR00099">
    <property type="entry name" value="CPSGATASE"/>
</dbReference>
<dbReference type="AlphaFoldDB" id="A0A2W5PKR0"/>
<dbReference type="GO" id="GO:0000162">
    <property type="term" value="P:L-tryptophan biosynthetic process"/>
    <property type="evidence" value="ECO:0007669"/>
    <property type="project" value="TreeGrafter"/>
</dbReference>
<keyword evidence="3" id="KW-0456">Lyase</keyword>
<dbReference type="GO" id="GO:0005829">
    <property type="term" value="C:cytosol"/>
    <property type="evidence" value="ECO:0007669"/>
    <property type="project" value="TreeGrafter"/>
</dbReference>
<dbReference type="EC" id="4.1.3.27" evidence="3"/>
<evidence type="ECO:0000313" key="4">
    <source>
        <dbReference type="Proteomes" id="UP000249135"/>
    </source>
</evidence>
<evidence type="ECO:0000256" key="1">
    <source>
        <dbReference type="ARBA" id="ARBA00022962"/>
    </source>
</evidence>
<dbReference type="Gene3D" id="3.40.50.880">
    <property type="match status" value="1"/>
</dbReference>
<dbReference type="PROSITE" id="PS51273">
    <property type="entry name" value="GATASE_TYPE_1"/>
    <property type="match status" value="1"/>
</dbReference>
<name>A0A2W5PKR0_VARPD</name>
<dbReference type="NCBIfam" id="TIGR00566">
    <property type="entry name" value="trpG_papA"/>
    <property type="match status" value="1"/>
</dbReference>
<accession>A0A2W5PKR0</accession>